<accession>A0ABR2WV30</accession>
<protein>
    <submittedName>
        <fullName evidence="2">Uncharacterized protein</fullName>
    </submittedName>
</protein>
<organism evidence="2 3">
    <name type="scientific">Basidiobolus ranarum</name>
    <dbReference type="NCBI Taxonomy" id="34480"/>
    <lineage>
        <taxon>Eukaryota</taxon>
        <taxon>Fungi</taxon>
        <taxon>Fungi incertae sedis</taxon>
        <taxon>Zoopagomycota</taxon>
        <taxon>Entomophthoromycotina</taxon>
        <taxon>Basidiobolomycetes</taxon>
        <taxon>Basidiobolales</taxon>
        <taxon>Basidiobolaceae</taxon>
        <taxon>Basidiobolus</taxon>
    </lineage>
</organism>
<name>A0ABR2WV30_9FUNG</name>
<keyword evidence="3" id="KW-1185">Reference proteome</keyword>
<reference evidence="2 3" key="1">
    <citation type="submission" date="2023-04" db="EMBL/GenBank/DDBJ databases">
        <title>Genome of Basidiobolus ranarum AG-B5.</title>
        <authorList>
            <person name="Stajich J.E."/>
            <person name="Carter-House D."/>
            <person name="Gryganskyi A."/>
        </authorList>
    </citation>
    <scope>NUCLEOTIDE SEQUENCE [LARGE SCALE GENOMIC DNA]</scope>
    <source>
        <strain evidence="2 3">AG-B5</strain>
    </source>
</reference>
<gene>
    <name evidence="2" type="ORF">K7432_006328</name>
</gene>
<evidence type="ECO:0000313" key="3">
    <source>
        <dbReference type="Proteomes" id="UP001479436"/>
    </source>
</evidence>
<sequence>MSHNFYILAILYLFRPILLTKIFEGSLVASLVTNLNLIGYKKCFVNELLESLKHLDSLTSLRTSPETGVTVDMVTTDEVLKNMATIKELEYVEIKLQDESINKLILLVNSIKHIERLGIKVTPTEESDLSSLHLLENLNRLDTLKSFSLYGESISEEIISSFVKIMPNLESISIRSLLKTNMIRSLKHTLPSTVRCLELGKVADPSELVMEFFEERHSQRLTKLHLELDKSCVLSPEQLISLLNVQSEQLEEILISGIDLRKEFASEELKKLPALHKITFRRLANYDPPPLKFWQVVLKHLGENLTHLHIEDGMLPENLGDIIGTYCSNVSNFSARNTTMDTLSITQLVKKIGKNLHTLNLCQTEIGEYGINSVLTFCGNVEDLNLSNIYGSPYLDPMVFAGVFLKRQGEKLRALRVDGLPINNMLFKMLVKTSTNSLETLSFTNNQCISDLELRELVEKCHHLKIIHISENPDGHEGLTQGLILDIEDQFIHTN</sequence>
<dbReference type="SUPFAM" id="SSF52047">
    <property type="entry name" value="RNI-like"/>
    <property type="match status" value="1"/>
</dbReference>
<comment type="caution">
    <text evidence="2">The sequence shown here is derived from an EMBL/GenBank/DDBJ whole genome shotgun (WGS) entry which is preliminary data.</text>
</comment>
<dbReference type="Gene3D" id="3.80.10.10">
    <property type="entry name" value="Ribonuclease Inhibitor"/>
    <property type="match status" value="2"/>
</dbReference>
<keyword evidence="1" id="KW-0732">Signal</keyword>
<feature type="signal peptide" evidence="1">
    <location>
        <begin position="1"/>
        <end position="19"/>
    </location>
</feature>
<dbReference type="EMBL" id="JASJQH010000275">
    <property type="protein sequence ID" value="KAK9765390.1"/>
    <property type="molecule type" value="Genomic_DNA"/>
</dbReference>
<evidence type="ECO:0000256" key="1">
    <source>
        <dbReference type="SAM" id="SignalP"/>
    </source>
</evidence>
<evidence type="ECO:0000313" key="2">
    <source>
        <dbReference type="EMBL" id="KAK9765390.1"/>
    </source>
</evidence>
<dbReference type="Proteomes" id="UP001479436">
    <property type="component" value="Unassembled WGS sequence"/>
</dbReference>
<feature type="chain" id="PRO_5046695386" evidence="1">
    <location>
        <begin position="20"/>
        <end position="495"/>
    </location>
</feature>
<dbReference type="InterPro" id="IPR032675">
    <property type="entry name" value="LRR_dom_sf"/>
</dbReference>
<proteinExistence type="predicted"/>